<evidence type="ECO:0000313" key="1">
    <source>
        <dbReference type="EMBL" id="QOR48061.1"/>
    </source>
</evidence>
<reference evidence="1 2" key="1">
    <citation type="submission" date="2020-10" db="EMBL/GenBank/DDBJ databases">
        <title>Trueperella pecoris sp. nov. isolated from bovine and porcine specimens.</title>
        <authorList>
            <person name="Schoenecker L."/>
            <person name="Schnydrig P."/>
            <person name="Brodard I."/>
            <person name="Thomann A."/>
            <person name="Hemphill A."/>
            <person name="Rodriguez-Campos S."/>
            <person name="Perreten V."/>
            <person name="Jores J."/>
            <person name="Kittl S."/>
        </authorList>
    </citation>
    <scope>NUCLEOTIDE SEQUENCE [LARGE SCALE GENOMIC DNA]</scope>
    <source>
        <strain evidence="1 2">19OD0592</strain>
    </source>
</reference>
<name>A0A7M1R1Q0_9ACTO</name>
<protein>
    <submittedName>
        <fullName evidence="1">DUF4411 family protein</fullName>
    </submittedName>
</protein>
<accession>A0A7M1R1Q0</accession>
<dbReference type="EMBL" id="CP063212">
    <property type="protein sequence ID" value="QOR48061.1"/>
    <property type="molecule type" value="Genomic_DNA"/>
</dbReference>
<dbReference type="Pfam" id="PF14367">
    <property type="entry name" value="DUF4411"/>
    <property type="match status" value="1"/>
</dbReference>
<dbReference type="Proteomes" id="UP000594961">
    <property type="component" value="Chromosome"/>
</dbReference>
<dbReference type="InterPro" id="IPR016541">
    <property type="entry name" value="UCP008505"/>
</dbReference>
<dbReference type="RefSeq" id="WP_197554082.1">
    <property type="nucleotide sequence ID" value="NZ_CP063212.1"/>
</dbReference>
<evidence type="ECO:0000313" key="2">
    <source>
        <dbReference type="Proteomes" id="UP000594961"/>
    </source>
</evidence>
<dbReference type="AlphaFoldDB" id="A0A7M1R1Q0"/>
<organism evidence="1 2">
    <name type="scientific">Trueperella pecoris</name>
    <dbReference type="NCBI Taxonomy" id="2733571"/>
    <lineage>
        <taxon>Bacteria</taxon>
        <taxon>Bacillati</taxon>
        <taxon>Actinomycetota</taxon>
        <taxon>Actinomycetes</taxon>
        <taxon>Actinomycetales</taxon>
        <taxon>Actinomycetaceae</taxon>
        <taxon>Trueperella</taxon>
    </lineage>
</organism>
<proteinExistence type="predicted"/>
<gene>
    <name evidence="1" type="ORF">INS90_01825</name>
</gene>
<sequence>MFLLDANVFIEAKNRYYGFDFAPGFWDWLDQATQRSLICSIEPIKKELVTGNDALRTWLRNTQAKLII</sequence>